<dbReference type="GeneID" id="83545398"/>
<reference evidence="5" key="2">
    <citation type="submission" date="2016-10" db="EMBL/GenBank/DDBJ databases">
        <authorList>
            <person name="Varghese N."/>
            <person name="Submissions S."/>
        </authorList>
    </citation>
    <scope>NUCLEOTIDE SEQUENCE [LARGE SCALE GENOMIC DNA]</scope>
    <source>
        <strain evidence="5">DSM 24204</strain>
    </source>
</reference>
<dbReference type="SUPFAM" id="SSF54427">
    <property type="entry name" value="NTF2-like"/>
    <property type="match status" value="1"/>
</dbReference>
<evidence type="ECO:0000313" key="6">
    <source>
        <dbReference type="Proteomes" id="UP001224812"/>
    </source>
</evidence>
<reference evidence="3" key="4">
    <citation type="journal article" date="2023" name="Front. Microbiol.">
        <title>Phylogeography and host specificity of Pasteurellaceae pathogenic to sea-farmed fish in the north-east Atlantic.</title>
        <authorList>
            <person name="Gulla S."/>
            <person name="Colquhoun D.J."/>
            <person name="Olsen A.B."/>
            <person name="Spilsberg B."/>
            <person name="Lagesen K."/>
            <person name="Aakesson C.P."/>
            <person name="Strom S."/>
            <person name="Manji F."/>
            <person name="Birkbeck T.H."/>
            <person name="Nilsen H.K."/>
        </authorList>
    </citation>
    <scope>NUCLEOTIDE SEQUENCE</scope>
    <source>
        <strain evidence="3">98B1</strain>
    </source>
</reference>
<evidence type="ECO:0000313" key="3">
    <source>
        <dbReference type="EMBL" id="MDP8175820.1"/>
    </source>
</evidence>
<accession>A0A1H7VDS6</accession>
<dbReference type="Pfam" id="PF17775">
    <property type="entry name" value="YchJ_M-like"/>
    <property type="match status" value="1"/>
</dbReference>
<gene>
    <name evidence="2" type="ORF">QJT92_04785</name>
    <name evidence="3" type="ORF">QJU97_10185</name>
    <name evidence="4" type="ORF">SAMN05444853_10490</name>
</gene>
<dbReference type="RefSeq" id="WP_090920767.1">
    <property type="nucleotide sequence ID" value="NZ_CP016180.1"/>
</dbReference>
<proteinExistence type="predicted"/>
<evidence type="ECO:0000313" key="4">
    <source>
        <dbReference type="EMBL" id="SEM07431.1"/>
    </source>
</evidence>
<protein>
    <submittedName>
        <fullName evidence="4">SEC-C motif-containing protein</fullName>
    </submittedName>
    <submittedName>
        <fullName evidence="2">YchJ family protein</fullName>
    </submittedName>
</protein>
<dbReference type="PANTHER" id="PTHR33747">
    <property type="entry name" value="UPF0225 PROTEIN SCO1677"/>
    <property type="match status" value="1"/>
</dbReference>
<dbReference type="InterPro" id="IPR004027">
    <property type="entry name" value="SEC_C_motif"/>
</dbReference>
<dbReference type="OrthoDB" id="21421at2"/>
<sequence length="130" mass="15260">MNHKPCPCQSNKNYAECCHSFHQHSATPLTAEQLMRSRYSAYVLVNIDYIVETTLPSQQKHLDKSVMKQWAKTTKWCGLYVIAHNPKFAKNRATVEFKAYFETKQGMAEHHELSLFVFKDKKWYFVDPNV</sequence>
<dbReference type="AlphaFoldDB" id="A0A1H7VDS6"/>
<name>A0A1H7VDS6_9PAST</name>
<evidence type="ECO:0000259" key="1">
    <source>
        <dbReference type="Pfam" id="PF17775"/>
    </source>
</evidence>
<organism evidence="4 5">
    <name type="scientific">Phocoenobacter skyensis</name>
    <dbReference type="NCBI Taxonomy" id="97481"/>
    <lineage>
        <taxon>Bacteria</taxon>
        <taxon>Pseudomonadati</taxon>
        <taxon>Pseudomonadota</taxon>
        <taxon>Gammaproteobacteria</taxon>
        <taxon>Pasteurellales</taxon>
        <taxon>Pasteurellaceae</taxon>
        <taxon>Phocoenobacter</taxon>
    </lineage>
</organism>
<dbReference type="EMBL" id="JASAYT010000043">
    <property type="protein sequence ID" value="MDP8175820.1"/>
    <property type="molecule type" value="Genomic_DNA"/>
</dbReference>
<feature type="domain" description="YchJ-like middle NTF2-like" evidence="1">
    <location>
        <begin position="30"/>
        <end position="127"/>
    </location>
</feature>
<dbReference type="Proteomes" id="UP001224812">
    <property type="component" value="Unassembled WGS sequence"/>
</dbReference>
<dbReference type="Proteomes" id="UP001231736">
    <property type="component" value="Unassembled WGS sequence"/>
</dbReference>
<keyword evidence="6" id="KW-1185">Reference proteome</keyword>
<evidence type="ECO:0000313" key="2">
    <source>
        <dbReference type="EMBL" id="MDP8085243.1"/>
    </source>
</evidence>
<dbReference type="EMBL" id="JASAVS010000008">
    <property type="protein sequence ID" value="MDP8085243.1"/>
    <property type="molecule type" value="Genomic_DNA"/>
</dbReference>
<dbReference type="NCBIfam" id="NF002486">
    <property type="entry name" value="PRK01752.1"/>
    <property type="match status" value="1"/>
</dbReference>
<dbReference type="Proteomes" id="UP000198883">
    <property type="component" value="Unassembled WGS sequence"/>
</dbReference>
<dbReference type="InterPro" id="IPR032710">
    <property type="entry name" value="NTF2-like_dom_sf"/>
</dbReference>
<reference evidence="2 6" key="3">
    <citation type="journal article" date="2023" name="Front. Microbiol.">
        <title>Phylogeography and host specificity of Pasteurellaceae pathogenic to sea-farmed fish in the north-east Atlantic.</title>
        <authorList>
            <person name="Gulla S."/>
            <person name="Colquhoun D.J."/>
            <person name="Olsen A.B."/>
            <person name="Spilsberg B."/>
            <person name="Lagesen K."/>
            <person name="Aakesson C.P."/>
            <person name="Strom S."/>
            <person name="Manji F."/>
            <person name="Birkbeck T.H."/>
            <person name="Nilsen H.K."/>
        </authorList>
    </citation>
    <scope>NUCLEOTIDE SEQUENCE [LARGE SCALE GENOMIC DNA]</scope>
    <source>
        <strain evidence="2 6">VIO11850</strain>
    </source>
</reference>
<reference evidence="4" key="1">
    <citation type="submission" date="2016-10" db="EMBL/GenBank/DDBJ databases">
        <authorList>
            <person name="de Groot N.N."/>
        </authorList>
    </citation>
    <scope>NUCLEOTIDE SEQUENCE [LARGE SCALE GENOMIC DNA]</scope>
    <source>
        <strain evidence="4">DSM 24204</strain>
    </source>
</reference>
<dbReference type="PANTHER" id="PTHR33747:SF1">
    <property type="entry name" value="ADENYLATE CYCLASE-ASSOCIATED CAP C-TERMINAL DOMAIN-CONTAINING PROTEIN"/>
    <property type="match status" value="1"/>
</dbReference>
<dbReference type="Pfam" id="PF02810">
    <property type="entry name" value="SEC-C"/>
    <property type="match status" value="1"/>
</dbReference>
<evidence type="ECO:0000313" key="5">
    <source>
        <dbReference type="Proteomes" id="UP000198883"/>
    </source>
</evidence>
<dbReference type="Gene3D" id="3.10.450.50">
    <property type="match status" value="1"/>
</dbReference>
<dbReference type="EMBL" id="FOBN01000004">
    <property type="protein sequence ID" value="SEM07431.1"/>
    <property type="molecule type" value="Genomic_DNA"/>
</dbReference>
<dbReference type="InterPro" id="IPR048469">
    <property type="entry name" value="YchJ-like_M"/>
</dbReference>